<name>A0ACB8QZK8_9AGAM</name>
<reference evidence="1" key="1">
    <citation type="submission" date="2021-02" db="EMBL/GenBank/DDBJ databases">
        <authorList>
            <consortium name="DOE Joint Genome Institute"/>
            <person name="Ahrendt S."/>
            <person name="Looney B.P."/>
            <person name="Miyauchi S."/>
            <person name="Morin E."/>
            <person name="Drula E."/>
            <person name="Courty P.E."/>
            <person name="Chicoki N."/>
            <person name="Fauchery L."/>
            <person name="Kohler A."/>
            <person name="Kuo A."/>
            <person name="Labutti K."/>
            <person name="Pangilinan J."/>
            <person name="Lipzen A."/>
            <person name="Riley R."/>
            <person name="Andreopoulos W."/>
            <person name="He G."/>
            <person name="Johnson J."/>
            <person name="Barry K.W."/>
            <person name="Grigoriev I.V."/>
            <person name="Nagy L."/>
            <person name="Hibbett D."/>
            <person name="Henrissat B."/>
            <person name="Matheny P.B."/>
            <person name="Labbe J."/>
            <person name="Martin F."/>
        </authorList>
    </citation>
    <scope>NUCLEOTIDE SEQUENCE</scope>
    <source>
        <strain evidence="1">EC-137</strain>
    </source>
</reference>
<organism evidence="1 2">
    <name type="scientific">Vararia minispora EC-137</name>
    <dbReference type="NCBI Taxonomy" id="1314806"/>
    <lineage>
        <taxon>Eukaryota</taxon>
        <taxon>Fungi</taxon>
        <taxon>Dikarya</taxon>
        <taxon>Basidiomycota</taxon>
        <taxon>Agaricomycotina</taxon>
        <taxon>Agaricomycetes</taxon>
        <taxon>Russulales</taxon>
        <taxon>Lachnocladiaceae</taxon>
        <taxon>Vararia</taxon>
    </lineage>
</organism>
<sequence>MSAVVATASSTSAGPDRPPNAPSQHPRHNHDRPSRNPDSAPLLENTRSRTSRGSGQRRKPRDASQHSVSGPSAPASDISDRDKPARRTDGVPSKPPRRRQPREKSDASRVDASDYTESKGLLRDAPPHPHKKRAARFNPGLSEPSAAREKSATAKTATVRYAQPPSKDDDLTTILTRALCTSPYPDCPICFAPIHPAQPTWSCSPSSPARTGATVDGNAPRTENAQCCWTTFHLKCIRPWADKSVKDVEAAWRARGEDKKGDWRCPGCQMKRETVPQIYWCFCGSTQDPKPPRLSTPHSCANPCTRPRVCGHQCPIACHPGPCPPCMVTIQLPCFCGKQRVSFLCSRSHPGRSNIHPHGLIDLSCGAKCGRRLTCGNHFCQDVCHDGDCAACPVRDAARCWCGKEERYMACGQGEEKECVVMKDGVEERWTGKFACENTCDRPFDCGVHKCPQLCHPPSKTPPPCPRSPSVITHCPCGKHMLSDLSSIPFFPPSTKLFRETCSDPIPTCASPCAKPLNGCDHLCSVKCHAGDCPPCTVPIVRPCRCGLTIREVPCHQSHESASTDEILCEHPCRALRNCGKHQCNRPCCPLAAVANIMKSKGKKRAGPVAVQTPEDDAGWHQCDLVCGQLLECGNHTCEERDHKGPCPTCLRSSFEEMVCHCGRTVLEPPIPCGTRIHCPYPCSRPSPICGHPKMPHACHEDGTSCPPCAFLTAKPCACGKKIVPNKPCFSEKVSCGTPCEKLLACGFHRCEKLCHGEACAPCTAVCGKARKLCLPAQHPCTQPCHAPSACPETEPCTAAVFIACPCGRIRQSIQCGRCTVNPAGREATQQLKCTNECAVAKRNARLAEALGISLDARKGPEVVYSEYLLSFARANLKFLPIVEKAFADFVNSDKRVQVLPHMPETRRRFVNELAAVYRMDTQMVDQEPNRSVQLIRRIDTRIPSPLLSASLPASGPSVFGKLANLRATPSAWPRTQTPPTVANAVNTSGTGRGWTAVVAKASTQAPATPGPMSEPHFTPLRPSRQTAANPAPVPSSSASATPAAAIMPQVPVLASEDVPDDWEDDA</sequence>
<evidence type="ECO:0000313" key="1">
    <source>
        <dbReference type="EMBL" id="KAI0037225.1"/>
    </source>
</evidence>
<accession>A0ACB8QZK8</accession>
<dbReference type="Proteomes" id="UP000814128">
    <property type="component" value="Unassembled WGS sequence"/>
</dbReference>
<evidence type="ECO:0000313" key="2">
    <source>
        <dbReference type="Proteomes" id="UP000814128"/>
    </source>
</evidence>
<reference evidence="1" key="2">
    <citation type="journal article" date="2022" name="New Phytol.">
        <title>Evolutionary transition to the ectomycorrhizal habit in the genomes of a hyperdiverse lineage of mushroom-forming fungi.</title>
        <authorList>
            <person name="Looney B."/>
            <person name="Miyauchi S."/>
            <person name="Morin E."/>
            <person name="Drula E."/>
            <person name="Courty P.E."/>
            <person name="Kohler A."/>
            <person name="Kuo A."/>
            <person name="LaButti K."/>
            <person name="Pangilinan J."/>
            <person name="Lipzen A."/>
            <person name="Riley R."/>
            <person name="Andreopoulos W."/>
            <person name="He G."/>
            <person name="Johnson J."/>
            <person name="Nolan M."/>
            <person name="Tritt A."/>
            <person name="Barry K.W."/>
            <person name="Grigoriev I.V."/>
            <person name="Nagy L.G."/>
            <person name="Hibbett D."/>
            <person name="Henrissat B."/>
            <person name="Matheny P.B."/>
            <person name="Labbe J."/>
            <person name="Martin F.M."/>
        </authorList>
    </citation>
    <scope>NUCLEOTIDE SEQUENCE</scope>
    <source>
        <strain evidence="1">EC-137</strain>
    </source>
</reference>
<keyword evidence="2" id="KW-1185">Reference proteome</keyword>
<comment type="caution">
    <text evidence="1">The sequence shown here is derived from an EMBL/GenBank/DDBJ whole genome shotgun (WGS) entry which is preliminary data.</text>
</comment>
<protein>
    <submittedName>
        <fullName evidence="1">Uncharacterized protein</fullName>
    </submittedName>
</protein>
<dbReference type="EMBL" id="MU273465">
    <property type="protein sequence ID" value="KAI0037225.1"/>
    <property type="molecule type" value="Genomic_DNA"/>
</dbReference>
<proteinExistence type="predicted"/>
<gene>
    <name evidence="1" type="ORF">K488DRAFT_39490</name>
</gene>